<evidence type="ECO:0000256" key="1">
    <source>
        <dbReference type="ARBA" id="ARBA00000085"/>
    </source>
</evidence>
<proteinExistence type="predicted"/>
<keyword evidence="12" id="KW-0902">Two-component regulatory system</keyword>
<evidence type="ECO:0000256" key="13">
    <source>
        <dbReference type="ARBA" id="ARBA00023136"/>
    </source>
</evidence>
<evidence type="ECO:0000256" key="9">
    <source>
        <dbReference type="ARBA" id="ARBA00022777"/>
    </source>
</evidence>
<dbReference type="PROSITE" id="PS50885">
    <property type="entry name" value="HAMP"/>
    <property type="match status" value="1"/>
</dbReference>
<feature type="transmembrane region" description="Helical" evidence="15">
    <location>
        <begin position="12"/>
        <end position="32"/>
    </location>
</feature>
<dbReference type="InterPro" id="IPR003594">
    <property type="entry name" value="HATPase_dom"/>
</dbReference>
<gene>
    <name evidence="18" type="ORF">COW36_05795</name>
</gene>
<keyword evidence="13 15" id="KW-0472">Membrane</keyword>
<evidence type="ECO:0000256" key="7">
    <source>
        <dbReference type="ARBA" id="ARBA00022692"/>
    </source>
</evidence>
<dbReference type="GO" id="GO:0005524">
    <property type="term" value="F:ATP binding"/>
    <property type="evidence" value="ECO:0007669"/>
    <property type="project" value="UniProtKB-KW"/>
</dbReference>
<keyword evidence="8" id="KW-0547">Nucleotide-binding</keyword>
<dbReference type="InterPro" id="IPR004358">
    <property type="entry name" value="Sig_transdc_His_kin-like_C"/>
</dbReference>
<evidence type="ECO:0000256" key="6">
    <source>
        <dbReference type="ARBA" id="ARBA00022679"/>
    </source>
</evidence>
<dbReference type="Proteomes" id="UP000231019">
    <property type="component" value="Unassembled WGS sequence"/>
</dbReference>
<dbReference type="EC" id="2.7.13.3" evidence="3"/>
<dbReference type="InterPro" id="IPR003661">
    <property type="entry name" value="HisK_dim/P_dom"/>
</dbReference>
<sequence>MIQPLFRKLYLYAVLSVFIAMVLTVSVMNLLFRHNERHMHRVFLEDQVHFVQFVLQQSSQSQPELLQLQVEEIGSYLDWRISYWKKNQMLFSKGIPQPPLSVSQLNELEKKRDLLILDQQKPIRVASLLDPNRPELGYLQYTPAFTENPPPGPPPQKLFPEAPHKGGPPPRGAMMPPPGRRGPPPNRPMGDPRLIYTLIILLSLGVLLIPLVLYITRPFKELSASIAKVTEGDFTRPINVGKQKEFQEIANGFNHMMSRIQEMLQEKQRLIADVSHELRSPLARMRVSLELLAKEGKGKPKYIERSIFELEELDRLINDLLDISALELNAENYPLERLELGHLLRESLEMHQYILAEKELEVITDYTTETILINGRRDLLHRALNNLFSNLLKYAPPGSRVDISVYCNAEKAGIRFRDRGPGLPQEELEEILKPFYRPDSSRTRKTGGNGLGLAIVDKIMRLHKGFVRFELPSDEAGGLIACLEWPLQRNPRTDRLETPLSEA</sequence>
<dbReference type="PANTHER" id="PTHR45528:SF1">
    <property type="entry name" value="SENSOR HISTIDINE KINASE CPXA"/>
    <property type="match status" value="1"/>
</dbReference>
<keyword evidence="10" id="KW-0067">ATP-binding</keyword>
<evidence type="ECO:0000256" key="15">
    <source>
        <dbReference type="SAM" id="Phobius"/>
    </source>
</evidence>
<evidence type="ECO:0000259" key="17">
    <source>
        <dbReference type="PROSITE" id="PS50885"/>
    </source>
</evidence>
<evidence type="ECO:0000256" key="12">
    <source>
        <dbReference type="ARBA" id="ARBA00023012"/>
    </source>
</evidence>
<dbReference type="Pfam" id="PF02518">
    <property type="entry name" value="HATPase_c"/>
    <property type="match status" value="1"/>
</dbReference>
<dbReference type="InterPro" id="IPR005467">
    <property type="entry name" value="His_kinase_dom"/>
</dbReference>
<dbReference type="InterPro" id="IPR050398">
    <property type="entry name" value="HssS/ArlS-like"/>
</dbReference>
<dbReference type="Gene3D" id="1.10.287.130">
    <property type="match status" value="1"/>
</dbReference>
<dbReference type="Gene3D" id="3.30.565.10">
    <property type="entry name" value="Histidine kinase-like ATPase, C-terminal domain"/>
    <property type="match status" value="1"/>
</dbReference>
<evidence type="ECO:0000313" key="18">
    <source>
        <dbReference type="EMBL" id="PIW18280.1"/>
    </source>
</evidence>
<dbReference type="PANTHER" id="PTHR45528">
    <property type="entry name" value="SENSOR HISTIDINE KINASE CPXA"/>
    <property type="match status" value="1"/>
</dbReference>
<feature type="transmembrane region" description="Helical" evidence="15">
    <location>
        <begin position="194"/>
        <end position="215"/>
    </location>
</feature>
<keyword evidence="5" id="KW-0597">Phosphoprotein</keyword>
<dbReference type="Gene3D" id="6.10.340.10">
    <property type="match status" value="1"/>
</dbReference>
<dbReference type="GO" id="GO:0005886">
    <property type="term" value="C:plasma membrane"/>
    <property type="evidence" value="ECO:0007669"/>
    <property type="project" value="UniProtKB-SubCell"/>
</dbReference>
<dbReference type="Pfam" id="PF00512">
    <property type="entry name" value="HisKA"/>
    <property type="match status" value="1"/>
</dbReference>
<dbReference type="SMART" id="SM00387">
    <property type="entry name" value="HATPase_c"/>
    <property type="match status" value="1"/>
</dbReference>
<dbReference type="InterPro" id="IPR036890">
    <property type="entry name" value="HATPase_C_sf"/>
</dbReference>
<evidence type="ECO:0000256" key="3">
    <source>
        <dbReference type="ARBA" id="ARBA00012438"/>
    </source>
</evidence>
<dbReference type="CDD" id="cd00082">
    <property type="entry name" value="HisKA"/>
    <property type="match status" value="1"/>
</dbReference>
<dbReference type="EMBL" id="PFFQ01000013">
    <property type="protein sequence ID" value="PIW18280.1"/>
    <property type="molecule type" value="Genomic_DNA"/>
</dbReference>
<dbReference type="GO" id="GO:0000155">
    <property type="term" value="F:phosphorelay sensor kinase activity"/>
    <property type="evidence" value="ECO:0007669"/>
    <property type="project" value="InterPro"/>
</dbReference>
<keyword evidence="6" id="KW-0808">Transferase</keyword>
<protein>
    <recommendedName>
        <fullName evidence="3">histidine kinase</fullName>
        <ecNumber evidence="3">2.7.13.3</ecNumber>
    </recommendedName>
</protein>
<dbReference type="SUPFAM" id="SSF55874">
    <property type="entry name" value="ATPase domain of HSP90 chaperone/DNA topoisomerase II/histidine kinase"/>
    <property type="match status" value="1"/>
</dbReference>
<dbReference type="SUPFAM" id="SSF47384">
    <property type="entry name" value="Homodimeric domain of signal transducing histidine kinase"/>
    <property type="match status" value="1"/>
</dbReference>
<dbReference type="SMART" id="SM00388">
    <property type="entry name" value="HisKA"/>
    <property type="match status" value="1"/>
</dbReference>
<comment type="caution">
    <text evidence="18">The sequence shown here is derived from an EMBL/GenBank/DDBJ whole genome shotgun (WGS) entry which is preliminary data.</text>
</comment>
<evidence type="ECO:0000256" key="10">
    <source>
        <dbReference type="ARBA" id="ARBA00022840"/>
    </source>
</evidence>
<comment type="subcellular location">
    <subcellularLocation>
        <location evidence="2">Cell membrane</location>
        <topology evidence="2">Multi-pass membrane protein</topology>
    </subcellularLocation>
</comment>
<dbReference type="PRINTS" id="PR00344">
    <property type="entry name" value="BCTRLSENSOR"/>
</dbReference>
<feature type="domain" description="HAMP" evidence="17">
    <location>
        <begin position="213"/>
        <end position="265"/>
    </location>
</feature>
<feature type="compositionally biased region" description="Pro residues" evidence="14">
    <location>
        <begin position="148"/>
        <end position="157"/>
    </location>
</feature>
<feature type="region of interest" description="Disordered" evidence="14">
    <location>
        <begin position="143"/>
        <end position="188"/>
    </location>
</feature>
<evidence type="ECO:0000256" key="8">
    <source>
        <dbReference type="ARBA" id="ARBA00022741"/>
    </source>
</evidence>
<keyword evidence="4" id="KW-1003">Cell membrane</keyword>
<dbReference type="InterPro" id="IPR003660">
    <property type="entry name" value="HAMP_dom"/>
</dbReference>
<evidence type="ECO:0000256" key="4">
    <source>
        <dbReference type="ARBA" id="ARBA00022475"/>
    </source>
</evidence>
<feature type="domain" description="Histidine kinase" evidence="16">
    <location>
        <begin position="273"/>
        <end position="489"/>
    </location>
</feature>
<keyword evidence="9" id="KW-0418">Kinase</keyword>
<dbReference type="SMART" id="SM00304">
    <property type="entry name" value="HAMP"/>
    <property type="match status" value="1"/>
</dbReference>
<accession>A0A2M7G871</accession>
<organism evidence="18 19">
    <name type="scientific">bacterium (Candidatus Blackallbacteria) CG17_big_fil_post_rev_8_21_14_2_50_48_46</name>
    <dbReference type="NCBI Taxonomy" id="2014261"/>
    <lineage>
        <taxon>Bacteria</taxon>
        <taxon>Candidatus Blackallbacteria</taxon>
    </lineage>
</organism>
<evidence type="ECO:0000256" key="2">
    <source>
        <dbReference type="ARBA" id="ARBA00004651"/>
    </source>
</evidence>
<evidence type="ECO:0000313" key="19">
    <source>
        <dbReference type="Proteomes" id="UP000231019"/>
    </source>
</evidence>
<name>A0A2M7G871_9BACT</name>
<feature type="compositionally biased region" description="Pro residues" evidence="14">
    <location>
        <begin position="166"/>
        <end position="187"/>
    </location>
</feature>
<dbReference type="Pfam" id="PF00672">
    <property type="entry name" value="HAMP"/>
    <property type="match status" value="1"/>
</dbReference>
<evidence type="ECO:0000256" key="5">
    <source>
        <dbReference type="ARBA" id="ARBA00022553"/>
    </source>
</evidence>
<evidence type="ECO:0000256" key="11">
    <source>
        <dbReference type="ARBA" id="ARBA00022989"/>
    </source>
</evidence>
<dbReference type="CDD" id="cd00075">
    <property type="entry name" value="HATPase"/>
    <property type="match status" value="1"/>
</dbReference>
<keyword evidence="7 15" id="KW-0812">Transmembrane</keyword>
<dbReference type="PROSITE" id="PS50109">
    <property type="entry name" value="HIS_KIN"/>
    <property type="match status" value="1"/>
</dbReference>
<dbReference type="AlphaFoldDB" id="A0A2M7G871"/>
<comment type="catalytic activity">
    <reaction evidence="1">
        <text>ATP + protein L-histidine = ADP + protein N-phospho-L-histidine.</text>
        <dbReference type="EC" id="2.7.13.3"/>
    </reaction>
</comment>
<reference evidence="18 19" key="1">
    <citation type="submission" date="2017-09" db="EMBL/GenBank/DDBJ databases">
        <title>Depth-based differentiation of microbial function through sediment-hosted aquifers and enrichment of novel symbionts in the deep terrestrial subsurface.</title>
        <authorList>
            <person name="Probst A.J."/>
            <person name="Ladd B."/>
            <person name="Jarett J.K."/>
            <person name="Geller-Mcgrath D.E."/>
            <person name="Sieber C.M."/>
            <person name="Emerson J.B."/>
            <person name="Anantharaman K."/>
            <person name="Thomas B.C."/>
            <person name="Malmstrom R."/>
            <person name="Stieglmeier M."/>
            <person name="Klingl A."/>
            <person name="Woyke T."/>
            <person name="Ryan C.M."/>
            <person name="Banfield J.F."/>
        </authorList>
    </citation>
    <scope>NUCLEOTIDE SEQUENCE [LARGE SCALE GENOMIC DNA]</scope>
    <source>
        <strain evidence="18">CG17_big_fil_post_rev_8_21_14_2_50_48_46</strain>
    </source>
</reference>
<evidence type="ECO:0000256" key="14">
    <source>
        <dbReference type="SAM" id="MobiDB-lite"/>
    </source>
</evidence>
<dbReference type="CDD" id="cd06225">
    <property type="entry name" value="HAMP"/>
    <property type="match status" value="1"/>
</dbReference>
<dbReference type="InterPro" id="IPR036097">
    <property type="entry name" value="HisK_dim/P_sf"/>
</dbReference>
<dbReference type="SUPFAM" id="SSF158472">
    <property type="entry name" value="HAMP domain-like"/>
    <property type="match status" value="1"/>
</dbReference>
<evidence type="ECO:0000259" key="16">
    <source>
        <dbReference type="PROSITE" id="PS50109"/>
    </source>
</evidence>
<keyword evidence="11 15" id="KW-1133">Transmembrane helix</keyword>